<feature type="domain" description="Laminin G" evidence="3">
    <location>
        <begin position="992"/>
        <end position="1152"/>
    </location>
</feature>
<evidence type="ECO:0000256" key="1">
    <source>
        <dbReference type="PROSITE-ProRule" id="PRU00122"/>
    </source>
</evidence>
<dbReference type="OrthoDB" id="10011303at2759"/>
<dbReference type="FunFam" id="2.60.120.200:FF:000569">
    <property type="entry name" value="Uncharacterized protein"/>
    <property type="match status" value="1"/>
</dbReference>
<dbReference type="InterPro" id="IPR001791">
    <property type="entry name" value="Laminin_G"/>
</dbReference>
<dbReference type="SMART" id="SM00282">
    <property type="entry name" value="LamG"/>
    <property type="match status" value="3"/>
</dbReference>
<dbReference type="KEGG" id="bbel:109469661"/>
<dbReference type="InterPro" id="IPR050372">
    <property type="entry name" value="Neurexin-related_CASP"/>
</dbReference>
<keyword evidence="4" id="KW-1185">Reference proteome</keyword>
<dbReference type="Pfam" id="PF02210">
    <property type="entry name" value="Laminin_G_2"/>
    <property type="match status" value="3"/>
</dbReference>
<dbReference type="GO" id="GO:0016020">
    <property type="term" value="C:membrane"/>
    <property type="evidence" value="ECO:0007669"/>
    <property type="project" value="UniProtKB-SubCell"/>
</dbReference>
<feature type="chain" id="PRO_5028049844" evidence="2">
    <location>
        <begin position="35"/>
        <end position="1152"/>
    </location>
</feature>
<dbReference type="PANTHER" id="PTHR15036:SF85">
    <property type="entry name" value="SP2353, ISOFORM A"/>
    <property type="match status" value="1"/>
</dbReference>
<proteinExistence type="predicted"/>
<dbReference type="FunFam" id="2.60.120.200:FF:000557">
    <property type="entry name" value="Uncharacterized protein"/>
    <property type="match status" value="1"/>
</dbReference>
<dbReference type="AlphaFoldDB" id="A0A6P4YY79"/>
<sequence>MCINYAQMKNQRTMAWTLVLGMLLLLRFPSLTDGTSLECTTETADNICEVSKELFRKFSNDLDWEMRILKDAETDKILLERLTETYRNVSEEVQMWAARMTKDTRKAIMDSMPIDFLAEKIAVYSISTKNSAAMMEKRSGSVLQRGQRLKDRRDRLVADLEEHLYDTRRTLRQSRQELYAMQAGKVANFNPILRRAYSEKVAAEKIQDDSKSWVITRIRNRQLEFTKSLDDLAQQVDRADEKVRIAEQLNAANADRPRRDLMNTVHAEGNSLIAAVSAAQRVREDVQKALGDAKALKNILKNNSRQTVATIAMYERMEEVGDLSVLENQTEAAKQHAEYLMNKTKDIEWLRSSGGIVSQKALQALMTYRNVADMIREADKFSAAALTFENISDITLRNPKRRSHVWKNHALGRKSAVDHGLKPRVDALMERTASMTWKLHSGRDQLKNMEAALNRCRSPDPPIYRKKKINRSKRKVARANAAIEDIISGKYLVDAGLSEHARSVSDLEEALRWSERHSIKEDLADIKSKLSNMHSSIAEAKEIKEDLQVHFAYTSSVVDKDRVTESIKAIQDMIRKARYKAAQISIPMNFGRTSVASPHGTAVRLEQPEVLENLSNHKNYFTLSLDVKPGDRDGTMLFIGDPKNATGDYFGLELVAGKVRASFDLSGGSGRFFVSAYRTNLALHSWCNIKVERVGNFAKVRVESDSTNLETSGTDGSNYILFDLPEDAGIWVGGVPEGSNLPENMALGGKSFTGNIDNLKIGEIPISLWNFRDNYKLMSPTIKPDRKMKASKSYRSVYLDGSSFSYTNPDVTSSVDIFKQENIVQMMIRPVSEEGLLFFLGDKSYYISLELLANRLVAKTKLGSGDPPAVVQSDNTVTDMRNQLSIGFIQITVLTNTATPQCGGLVSQRFLALITNQDVKCVEMELPPSEEASQEIGSQAYIGGLPPSLRPDEISSKVYEGCVMNLHIQRMYRQIEIFNGGIIGGCPSLVQELHFINPDTNYLQMAWVSGRSVYRNFDATFAFRTEADSGLMVYVNGETEKNSWAVSMTNGSVIFAMFGDPSGEATRLESLSRYDDGREHYVRVSKEGTRLTMQIDDKRDIPATEVEDALLQTPQLLLGGVAPEMAPLTTGPTWLVDSNDRFVGCMKHLLVS</sequence>
<evidence type="ECO:0000313" key="5">
    <source>
        <dbReference type="RefSeq" id="XP_019623757.1"/>
    </source>
</evidence>
<evidence type="ECO:0000313" key="4">
    <source>
        <dbReference type="Proteomes" id="UP000515135"/>
    </source>
</evidence>
<evidence type="ECO:0000259" key="3">
    <source>
        <dbReference type="PROSITE" id="PS50025"/>
    </source>
</evidence>
<accession>A0A6P4YY79</accession>
<dbReference type="CDD" id="cd00110">
    <property type="entry name" value="LamG"/>
    <property type="match status" value="3"/>
</dbReference>
<gene>
    <name evidence="5" type="primary">LOC109469661</name>
</gene>
<feature type="domain" description="Laminin G" evidence="3">
    <location>
        <begin position="592"/>
        <end position="793"/>
    </location>
</feature>
<dbReference type="RefSeq" id="XP_019623757.1">
    <property type="nucleotide sequence ID" value="XM_019768198.1"/>
</dbReference>
<dbReference type="SUPFAM" id="SSF49899">
    <property type="entry name" value="Concanavalin A-like lectins/glucanases"/>
    <property type="match status" value="3"/>
</dbReference>
<dbReference type="PANTHER" id="PTHR15036">
    <property type="entry name" value="PIKACHURIN-LIKE PROTEIN"/>
    <property type="match status" value="1"/>
</dbReference>
<organism evidence="4 5">
    <name type="scientific">Branchiostoma belcheri</name>
    <name type="common">Amphioxus</name>
    <dbReference type="NCBI Taxonomy" id="7741"/>
    <lineage>
        <taxon>Eukaryota</taxon>
        <taxon>Metazoa</taxon>
        <taxon>Chordata</taxon>
        <taxon>Cephalochordata</taxon>
        <taxon>Leptocardii</taxon>
        <taxon>Amphioxiformes</taxon>
        <taxon>Branchiostomatidae</taxon>
        <taxon>Branchiostoma</taxon>
    </lineage>
</organism>
<feature type="signal peptide" evidence="2">
    <location>
        <begin position="1"/>
        <end position="34"/>
    </location>
</feature>
<comment type="caution">
    <text evidence="1">Lacks conserved residue(s) required for the propagation of feature annotation.</text>
</comment>
<keyword evidence="2" id="KW-0732">Signal</keyword>
<dbReference type="InterPro" id="IPR013320">
    <property type="entry name" value="ConA-like_dom_sf"/>
</dbReference>
<reference evidence="5" key="1">
    <citation type="submission" date="2025-08" db="UniProtKB">
        <authorList>
            <consortium name="RefSeq"/>
        </authorList>
    </citation>
    <scope>IDENTIFICATION</scope>
    <source>
        <tissue evidence="5">Gonad</tissue>
    </source>
</reference>
<dbReference type="Proteomes" id="UP000515135">
    <property type="component" value="Unplaced"/>
</dbReference>
<dbReference type="GeneID" id="109469661"/>
<protein>
    <submittedName>
        <fullName evidence="5">Laminin subunit alpha-like</fullName>
    </submittedName>
</protein>
<feature type="domain" description="Laminin G" evidence="3">
    <location>
        <begin position="796"/>
        <end position="986"/>
    </location>
</feature>
<evidence type="ECO:0000256" key="2">
    <source>
        <dbReference type="SAM" id="SignalP"/>
    </source>
</evidence>
<dbReference type="PROSITE" id="PS50025">
    <property type="entry name" value="LAM_G_DOMAIN"/>
    <property type="match status" value="3"/>
</dbReference>
<dbReference type="Gene3D" id="2.60.120.200">
    <property type="match status" value="3"/>
</dbReference>
<name>A0A6P4YY79_BRABE</name>